<dbReference type="PANTHER" id="PTHR40690">
    <property type="entry name" value="GLL3100 PROTEIN"/>
    <property type="match status" value="1"/>
</dbReference>
<proteinExistence type="predicted"/>
<evidence type="ECO:0000259" key="1">
    <source>
        <dbReference type="Pfam" id="PF07755"/>
    </source>
</evidence>
<dbReference type="RefSeq" id="WP_248656574.1">
    <property type="nucleotide sequence ID" value="NZ_CP096658.1"/>
</dbReference>
<dbReference type="Proteomes" id="UP000830434">
    <property type="component" value="Chromosome"/>
</dbReference>
<gene>
    <name evidence="3" type="ORF">M0R88_08860</name>
</gene>
<sequence length="361" mass="37656">MDLYDAFDAPVPAVVLAEGEFGTTEGKTANGVVMHSELFDVRAVVDSTRAGRSAADVLGRESGDATGEAADVPVVATTEEALESAPDAEALVIGVAPAGGELPEEWVADIRRAMRAGCDVVSGLHTFLSEDCQWRDVADEFGVRLFDVRKPPEDDELRVADGLVDDADADVVLTTGTDCAVGKRTTTFELYRAAKEAGLDAGWVATGQTGIMVGANRGVVVDRVPADFTAGVVEDLVCAVAEDHELVFVEGQAALSHRAYSGVTLSLLHGANPDAVVLVDDPGRTERTDFDRFSVAGVEREVAAIEALAGGSDAPDDETVVAALSTWGDADEQSAAWGLPAGNVYDEDGPARLLDAVLDAL</sequence>
<evidence type="ECO:0000259" key="2">
    <source>
        <dbReference type="Pfam" id="PF17396"/>
    </source>
</evidence>
<dbReference type="SUPFAM" id="SSF52540">
    <property type="entry name" value="P-loop containing nucleoside triphosphate hydrolases"/>
    <property type="match status" value="1"/>
</dbReference>
<evidence type="ECO:0000313" key="3">
    <source>
        <dbReference type="EMBL" id="UPW02188.1"/>
    </source>
</evidence>
<dbReference type="Gene3D" id="3.40.50.720">
    <property type="entry name" value="NAD(P)-binding Rossmann-like Domain"/>
    <property type="match status" value="1"/>
</dbReference>
<dbReference type="PANTHER" id="PTHR40690:SF1">
    <property type="entry name" value="DUF1611 DOMAIN-CONTAINING PROTEIN"/>
    <property type="match status" value="1"/>
</dbReference>
<dbReference type="InterPro" id="IPR027417">
    <property type="entry name" value="P-loop_NTPase"/>
</dbReference>
<dbReference type="EMBL" id="CP096658">
    <property type="protein sequence ID" value="UPW02188.1"/>
    <property type="molecule type" value="Genomic_DNA"/>
</dbReference>
<feature type="domain" description="D-glutamate N-acetyltransferase-like C-terminal" evidence="1">
    <location>
        <begin position="159"/>
        <end position="333"/>
    </location>
</feature>
<dbReference type="AlphaFoldDB" id="A0A8U0IN66"/>
<dbReference type="Pfam" id="PF17396">
    <property type="entry name" value="DUF1611_N"/>
    <property type="match status" value="1"/>
</dbReference>
<dbReference type="Gene3D" id="3.40.50.300">
    <property type="entry name" value="P-loop containing nucleotide triphosphate hydrolases"/>
    <property type="match status" value="1"/>
</dbReference>
<name>A0A8U0IN66_9EURY</name>
<accession>A0A8U0IN66</accession>
<reference evidence="3" key="1">
    <citation type="submission" date="2022-04" db="EMBL/GenBank/DDBJ databases">
        <title>Diverse halophilic archaea isolated from saline environments.</title>
        <authorList>
            <person name="Cui H.-L."/>
        </authorList>
    </citation>
    <scope>NUCLEOTIDE SEQUENCE</scope>
    <source>
        <strain evidence="3">XZYJT40</strain>
    </source>
</reference>
<dbReference type="Pfam" id="PF07755">
    <property type="entry name" value="DUF1611"/>
    <property type="match status" value="1"/>
</dbReference>
<dbReference type="PIRSF" id="PIRSF026760">
    <property type="entry name" value="UCP026760"/>
    <property type="match status" value="1"/>
</dbReference>
<protein>
    <submittedName>
        <fullName evidence="3">DUF1611 domain-containing protein</fullName>
    </submittedName>
</protein>
<dbReference type="InterPro" id="IPR035086">
    <property type="entry name" value="DgcN-like_C"/>
</dbReference>
<keyword evidence="4" id="KW-1185">Reference proteome</keyword>
<feature type="domain" description="D-glutamate N-acetyltransferase-like N-terminal" evidence="2">
    <location>
        <begin position="59"/>
        <end position="151"/>
    </location>
</feature>
<evidence type="ECO:0000313" key="4">
    <source>
        <dbReference type="Proteomes" id="UP000830434"/>
    </source>
</evidence>
<dbReference type="GeneID" id="72189961"/>
<organism evidence="3 4">
    <name type="scientific">Halorussus gelatinilyticus</name>
    <dbReference type="NCBI Taxonomy" id="2937524"/>
    <lineage>
        <taxon>Archaea</taxon>
        <taxon>Methanobacteriati</taxon>
        <taxon>Methanobacteriota</taxon>
        <taxon>Stenosarchaea group</taxon>
        <taxon>Halobacteria</taxon>
        <taxon>Halobacteriales</taxon>
        <taxon>Haladaptataceae</taxon>
        <taxon>Halorussus</taxon>
    </lineage>
</organism>
<dbReference type="InterPro" id="IPR011669">
    <property type="entry name" value="DgcN-like"/>
</dbReference>
<dbReference type="InterPro" id="IPR035402">
    <property type="entry name" value="DgcN-like_N"/>
</dbReference>
<dbReference type="KEGG" id="haxz:M0R88_08860"/>